<dbReference type="OrthoDB" id="135231at2"/>
<name>A0A4S4B6U8_9RHOO</name>
<dbReference type="Gene3D" id="3.40.50.1820">
    <property type="entry name" value="alpha/beta hydrolase"/>
    <property type="match status" value="1"/>
</dbReference>
<comment type="caution">
    <text evidence="2">The sequence shown here is derived from an EMBL/GenBank/DDBJ whole genome shotgun (WGS) entry which is preliminary data.</text>
</comment>
<evidence type="ECO:0000313" key="3">
    <source>
        <dbReference type="Proteomes" id="UP000308430"/>
    </source>
</evidence>
<organism evidence="2 3">
    <name type="scientific">Pseudothauera nasutitermitis</name>
    <dbReference type="NCBI Taxonomy" id="2565930"/>
    <lineage>
        <taxon>Bacteria</taxon>
        <taxon>Pseudomonadati</taxon>
        <taxon>Pseudomonadota</taxon>
        <taxon>Betaproteobacteria</taxon>
        <taxon>Rhodocyclales</taxon>
        <taxon>Zoogloeaceae</taxon>
        <taxon>Pseudothauera</taxon>
    </lineage>
</organism>
<keyword evidence="3" id="KW-1185">Reference proteome</keyword>
<dbReference type="GO" id="GO:0016787">
    <property type="term" value="F:hydrolase activity"/>
    <property type="evidence" value="ECO:0007669"/>
    <property type="project" value="UniProtKB-KW"/>
</dbReference>
<keyword evidence="2" id="KW-0378">Hydrolase</keyword>
<dbReference type="InterPro" id="IPR050266">
    <property type="entry name" value="AB_hydrolase_sf"/>
</dbReference>
<dbReference type="SUPFAM" id="SSF53474">
    <property type="entry name" value="alpha/beta-Hydrolases"/>
    <property type="match status" value="1"/>
</dbReference>
<dbReference type="Pfam" id="PF12697">
    <property type="entry name" value="Abhydrolase_6"/>
    <property type="match status" value="1"/>
</dbReference>
<sequence length="215" mass="23494">MWRDFPARVAAATGCAALVYSRQGYGRSTGGEAPRTADYLHVEALRVLPELLDALEIDAPVLVGHSDGGSIALLHAADAGRTVRGLVVMAPHEFVEEETLAGIRAARAAWATTDLRTRLGRYHADPERVFLSWNDTWLSAEFRAWNIEDCLPRIACPVLAIQGRDDEYATLRQIEVIAERVGDAALLALEDCGHSPQRDQPAAVIEAIARFVARL</sequence>
<dbReference type="PANTHER" id="PTHR43798">
    <property type="entry name" value="MONOACYLGLYCEROL LIPASE"/>
    <property type="match status" value="1"/>
</dbReference>
<dbReference type="AlphaFoldDB" id="A0A4S4B6U8"/>
<feature type="domain" description="AB hydrolase-1" evidence="1">
    <location>
        <begin position="2"/>
        <end position="207"/>
    </location>
</feature>
<dbReference type="Proteomes" id="UP000308430">
    <property type="component" value="Unassembled WGS sequence"/>
</dbReference>
<proteinExistence type="predicted"/>
<reference evidence="2 3" key="1">
    <citation type="submission" date="2019-04" db="EMBL/GenBank/DDBJ databases">
        <title>Azoarcus nasutitermitis sp. nov. isolated from termite nest.</title>
        <authorList>
            <person name="Lin S.-Y."/>
            <person name="Hameed A."/>
            <person name="Hsu Y.-H."/>
            <person name="Young C.-C."/>
        </authorList>
    </citation>
    <scope>NUCLEOTIDE SEQUENCE [LARGE SCALE GENOMIC DNA]</scope>
    <source>
        <strain evidence="2 3">CC-YHH838</strain>
    </source>
</reference>
<dbReference type="GO" id="GO:0016020">
    <property type="term" value="C:membrane"/>
    <property type="evidence" value="ECO:0007669"/>
    <property type="project" value="TreeGrafter"/>
</dbReference>
<evidence type="ECO:0000259" key="1">
    <source>
        <dbReference type="Pfam" id="PF12697"/>
    </source>
</evidence>
<dbReference type="InterPro" id="IPR000073">
    <property type="entry name" value="AB_hydrolase_1"/>
</dbReference>
<dbReference type="EMBL" id="SSOC01000001">
    <property type="protein sequence ID" value="THF67566.1"/>
    <property type="molecule type" value="Genomic_DNA"/>
</dbReference>
<protein>
    <submittedName>
        <fullName evidence="2">Alpha/beta hydrolase</fullName>
    </submittedName>
</protein>
<accession>A0A4S4B6U8</accession>
<dbReference type="PANTHER" id="PTHR43798:SF33">
    <property type="entry name" value="HYDROLASE, PUTATIVE (AFU_ORTHOLOGUE AFUA_2G14860)-RELATED"/>
    <property type="match status" value="1"/>
</dbReference>
<dbReference type="InterPro" id="IPR029058">
    <property type="entry name" value="AB_hydrolase_fold"/>
</dbReference>
<evidence type="ECO:0000313" key="2">
    <source>
        <dbReference type="EMBL" id="THF67566.1"/>
    </source>
</evidence>
<gene>
    <name evidence="2" type="ORF">E6C76_01565</name>
</gene>